<comment type="caution">
    <text evidence="1">Lacks conserved residue(s) required for the propagation of feature annotation.</text>
</comment>
<dbReference type="EMBL" id="AP027272">
    <property type="protein sequence ID" value="BDX07097.1"/>
    <property type="molecule type" value="Genomic_DNA"/>
</dbReference>
<sequence length="541" mass="61596">MVDKALAAKSKVLVIDDQELAIGYIKYPLEKLGFHDITIADRVQTAMDLINTRIYDLIVCAYEFRKEKDGYFLYDDLKRRNMLSLLTTFVFVSADTSKELIHSILELQPDDFIAKPFTIKDLDKRLTRALSRKRALRTIYRYMQNKKYNSALESVNEFLADTAHADYFPTALKTKGEILLAMDDAQTAIDFHQAIVDVQPYSWAQMGLVKALLKANDVDEAEKLILRLALKPDSQLLAYDMLTELQIHQQDFDMALESSVVASEVSPRNLHRHQQTADLSRLTNDHKTLFETSKKIIKYAKNSMHDKPEIYLNVARAGIDYAMTTEEEETINLTQEANDYLTHFAEIAQGGEVQTQIDVCNARILQLQNDESGAKELLQQIHDENWQSHSEYDLLDRAKALHAVGMHKESAEIITHIANKAAQQDGAKSVHAQYLMKEKQQKEDILLTPKELNNKAVGFYQRGDTANAMDVFGKAFSLMPKNTSIALNLLQTLSMKAQSSNLAKSDKAMMKKCIYTIENGELSNEQKERYLKVKSYLSDMS</sequence>
<keyword evidence="5" id="KW-1185">Reference proteome</keyword>
<reference evidence="4" key="1">
    <citation type="submission" date="2023-01" db="EMBL/GenBank/DDBJ databases">
        <title>Complete genome sequence of Planctobacterium marinum strain Dej080120_11.</title>
        <authorList>
            <person name="Ueki S."/>
            <person name="Maruyama F."/>
        </authorList>
    </citation>
    <scope>NUCLEOTIDE SEQUENCE</scope>
    <source>
        <strain evidence="4">Dej080120_11</strain>
    </source>
</reference>
<feature type="repeat" description="TPR" evidence="2">
    <location>
        <begin position="449"/>
        <end position="482"/>
    </location>
</feature>
<dbReference type="Proteomes" id="UP001333710">
    <property type="component" value="Chromosome"/>
</dbReference>
<dbReference type="SMART" id="SM00448">
    <property type="entry name" value="REC"/>
    <property type="match status" value="1"/>
</dbReference>
<dbReference type="InterPro" id="IPR001789">
    <property type="entry name" value="Sig_transdc_resp-reg_receiver"/>
</dbReference>
<dbReference type="SMART" id="SM00028">
    <property type="entry name" value="TPR"/>
    <property type="match status" value="2"/>
</dbReference>
<dbReference type="InterPro" id="IPR011006">
    <property type="entry name" value="CheY-like_superfamily"/>
</dbReference>
<proteinExistence type="predicted"/>
<dbReference type="Pfam" id="PF00072">
    <property type="entry name" value="Response_reg"/>
    <property type="match status" value="1"/>
</dbReference>
<evidence type="ECO:0000313" key="5">
    <source>
        <dbReference type="Proteomes" id="UP001333710"/>
    </source>
</evidence>
<evidence type="ECO:0000256" key="2">
    <source>
        <dbReference type="PROSITE-ProRule" id="PRU00339"/>
    </source>
</evidence>
<feature type="domain" description="Response regulatory" evidence="3">
    <location>
        <begin position="11"/>
        <end position="130"/>
    </location>
</feature>
<evidence type="ECO:0000313" key="4">
    <source>
        <dbReference type="EMBL" id="BDX07097.1"/>
    </source>
</evidence>
<dbReference type="SUPFAM" id="SSF52172">
    <property type="entry name" value="CheY-like"/>
    <property type="match status" value="1"/>
</dbReference>
<protein>
    <recommendedName>
        <fullName evidence="3">Response regulatory domain-containing protein</fullName>
    </recommendedName>
</protein>
<dbReference type="RefSeq" id="WP_338293088.1">
    <property type="nucleotide sequence ID" value="NZ_AP027272.1"/>
</dbReference>
<dbReference type="InterPro" id="IPR011990">
    <property type="entry name" value="TPR-like_helical_dom_sf"/>
</dbReference>
<accession>A0AA48KSG0</accession>
<dbReference type="PANTHER" id="PTHR43228:SF1">
    <property type="entry name" value="TWO-COMPONENT RESPONSE REGULATOR ARR22"/>
    <property type="match status" value="1"/>
</dbReference>
<dbReference type="PANTHER" id="PTHR43228">
    <property type="entry name" value="TWO-COMPONENT RESPONSE REGULATOR"/>
    <property type="match status" value="1"/>
</dbReference>
<dbReference type="PROSITE" id="PS50110">
    <property type="entry name" value="RESPONSE_REGULATORY"/>
    <property type="match status" value="1"/>
</dbReference>
<dbReference type="AlphaFoldDB" id="A0AA48KSG0"/>
<gene>
    <name evidence="4" type="ORF">MACH26_26180</name>
</gene>
<dbReference type="SUPFAM" id="SSF48452">
    <property type="entry name" value="TPR-like"/>
    <property type="match status" value="1"/>
</dbReference>
<dbReference type="InterPro" id="IPR019734">
    <property type="entry name" value="TPR_rpt"/>
</dbReference>
<dbReference type="Gene3D" id="1.25.40.10">
    <property type="entry name" value="Tetratricopeptide repeat domain"/>
    <property type="match status" value="1"/>
</dbReference>
<dbReference type="GO" id="GO:0000160">
    <property type="term" value="P:phosphorelay signal transduction system"/>
    <property type="evidence" value="ECO:0007669"/>
    <property type="project" value="InterPro"/>
</dbReference>
<dbReference type="PROSITE" id="PS50005">
    <property type="entry name" value="TPR"/>
    <property type="match status" value="1"/>
</dbReference>
<name>A0AA48KSG0_9ALTE</name>
<dbReference type="InterPro" id="IPR052048">
    <property type="entry name" value="ST_Response_Regulator"/>
</dbReference>
<dbReference type="Gene3D" id="3.40.50.2300">
    <property type="match status" value="1"/>
</dbReference>
<organism evidence="4 5">
    <name type="scientific">Planctobacterium marinum</name>
    <dbReference type="NCBI Taxonomy" id="1631968"/>
    <lineage>
        <taxon>Bacteria</taxon>
        <taxon>Pseudomonadati</taxon>
        <taxon>Pseudomonadota</taxon>
        <taxon>Gammaproteobacteria</taxon>
        <taxon>Alteromonadales</taxon>
        <taxon>Alteromonadaceae</taxon>
        <taxon>Planctobacterium</taxon>
    </lineage>
</organism>
<dbReference type="KEGG" id="pmaw:MACH26_26180"/>
<evidence type="ECO:0000256" key="1">
    <source>
        <dbReference type="PROSITE-ProRule" id="PRU00169"/>
    </source>
</evidence>
<keyword evidence="2" id="KW-0802">TPR repeat</keyword>
<evidence type="ECO:0000259" key="3">
    <source>
        <dbReference type="PROSITE" id="PS50110"/>
    </source>
</evidence>